<dbReference type="InterPro" id="IPR015414">
    <property type="entry name" value="TMEM64"/>
</dbReference>
<feature type="transmembrane region" description="Helical" evidence="6">
    <location>
        <begin position="54"/>
        <end position="82"/>
    </location>
</feature>
<feature type="chain" id="PRO_5015994983" description="TVP38/TMEM64 family membrane protein" evidence="7">
    <location>
        <begin position="22"/>
        <end position="224"/>
    </location>
</feature>
<comment type="subcellular location">
    <subcellularLocation>
        <location evidence="1 6">Cell membrane</location>
        <topology evidence="1 6">Multi-pass membrane protein</topology>
    </subcellularLocation>
</comment>
<evidence type="ECO:0000256" key="3">
    <source>
        <dbReference type="ARBA" id="ARBA00022692"/>
    </source>
</evidence>
<feature type="transmembrane region" description="Helical" evidence="6">
    <location>
        <begin position="88"/>
        <end position="110"/>
    </location>
</feature>
<accession>A0A2W4ZM03</accession>
<evidence type="ECO:0000256" key="5">
    <source>
        <dbReference type="ARBA" id="ARBA00023136"/>
    </source>
</evidence>
<dbReference type="EMBL" id="QBMP01000020">
    <property type="protein sequence ID" value="PZO59581.1"/>
    <property type="molecule type" value="Genomic_DNA"/>
</dbReference>
<feature type="transmembrane region" description="Helical" evidence="6">
    <location>
        <begin position="164"/>
        <end position="185"/>
    </location>
</feature>
<evidence type="ECO:0000256" key="7">
    <source>
        <dbReference type="SAM" id="SignalP"/>
    </source>
</evidence>
<comment type="similarity">
    <text evidence="6">Belongs to the TVP38/TMEM64 family.</text>
</comment>
<dbReference type="PANTHER" id="PTHR12677">
    <property type="entry name" value="GOLGI APPARATUS MEMBRANE PROTEIN TVP38-RELATED"/>
    <property type="match status" value="1"/>
</dbReference>
<keyword evidence="5 6" id="KW-0472">Membrane</keyword>
<feature type="domain" description="VTT" evidence="8">
    <location>
        <begin position="69"/>
        <end position="186"/>
    </location>
</feature>
<protein>
    <recommendedName>
        <fullName evidence="6">TVP38/TMEM64 family membrane protein</fullName>
    </recommendedName>
</protein>
<dbReference type="InterPro" id="IPR032816">
    <property type="entry name" value="VTT_dom"/>
</dbReference>
<organism evidence="9 10">
    <name type="scientific">Phormidesmis priestleyi</name>
    <dbReference type="NCBI Taxonomy" id="268141"/>
    <lineage>
        <taxon>Bacteria</taxon>
        <taxon>Bacillati</taxon>
        <taxon>Cyanobacteriota</taxon>
        <taxon>Cyanophyceae</taxon>
        <taxon>Leptolyngbyales</taxon>
        <taxon>Leptolyngbyaceae</taxon>
        <taxon>Phormidesmis</taxon>
    </lineage>
</organism>
<evidence type="ECO:0000256" key="4">
    <source>
        <dbReference type="ARBA" id="ARBA00022989"/>
    </source>
</evidence>
<evidence type="ECO:0000256" key="2">
    <source>
        <dbReference type="ARBA" id="ARBA00022475"/>
    </source>
</evidence>
<keyword evidence="4 6" id="KW-1133">Transmembrane helix</keyword>
<keyword evidence="2 6" id="KW-1003">Cell membrane</keyword>
<name>A0A2W4ZM03_9CYAN</name>
<reference evidence="10" key="1">
    <citation type="submission" date="2018-04" db="EMBL/GenBank/DDBJ databases">
        <authorList>
            <person name="Cornet L."/>
        </authorList>
    </citation>
    <scope>NUCLEOTIDE SEQUENCE [LARGE SCALE GENOMIC DNA]</scope>
</reference>
<evidence type="ECO:0000256" key="6">
    <source>
        <dbReference type="RuleBase" id="RU366058"/>
    </source>
</evidence>
<feature type="signal peptide" evidence="7">
    <location>
        <begin position="1"/>
        <end position="21"/>
    </location>
</feature>
<feature type="transmembrane region" description="Helical" evidence="6">
    <location>
        <begin position="197"/>
        <end position="217"/>
    </location>
</feature>
<dbReference type="GO" id="GO:0005886">
    <property type="term" value="C:plasma membrane"/>
    <property type="evidence" value="ECO:0007669"/>
    <property type="project" value="UniProtKB-SubCell"/>
</dbReference>
<evidence type="ECO:0000259" key="8">
    <source>
        <dbReference type="Pfam" id="PF09335"/>
    </source>
</evidence>
<dbReference type="PANTHER" id="PTHR12677:SF59">
    <property type="entry name" value="GOLGI APPARATUS MEMBRANE PROTEIN TVP38-RELATED"/>
    <property type="match status" value="1"/>
</dbReference>
<evidence type="ECO:0000313" key="9">
    <source>
        <dbReference type="EMBL" id="PZO59581.1"/>
    </source>
</evidence>
<sequence length="224" mass="24208">MKRPYKFWILLLAAFCLATGAAIFTANSNSNLLAIIFNRQALIQRFAQTGKDSVGFFLLAHVAANAVGIPGTLLVIVGGSLYGLWWGALWSAVGATMGAVAAFGMARYFLHDWFAARFHHRPLMKKLNRTLQNNGLGCVLIVRFSPISPFNVVNFAFGLTPVPLRLYIFGTFIGILPGTLAYTWLGVSGADALSGGSLLPLGCCLTVLMLLSALPFLTQRHRSS</sequence>
<dbReference type="Proteomes" id="UP000249794">
    <property type="component" value="Unassembled WGS sequence"/>
</dbReference>
<comment type="caution">
    <text evidence="9">The sequence shown here is derived from an EMBL/GenBank/DDBJ whole genome shotgun (WGS) entry which is preliminary data.</text>
</comment>
<dbReference type="Pfam" id="PF09335">
    <property type="entry name" value="VTT_dom"/>
    <property type="match status" value="1"/>
</dbReference>
<evidence type="ECO:0000313" key="10">
    <source>
        <dbReference type="Proteomes" id="UP000249794"/>
    </source>
</evidence>
<dbReference type="AlphaFoldDB" id="A0A2W4ZM03"/>
<gene>
    <name evidence="9" type="ORF">DCF15_03570</name>
</gene>
<keyword evidence="7" id="KW-0732">Signal</keyword>
<keyword evidence="3 6" id="KW-0812">Transmembrane</keyword>
<evidence type="ECO:0000256" key="1">
    <source>
        <dbReference type="ARBA" id="ARBA00004651"/>
    </source>
</evidence>
<reference evidence="9 10" key="2">
    <citation type="submission" date="2018-06" db="EMBL/GenBank/DDBJ databases">
        <title>Metagenomic assembly of (sub)arctic Cyanobacteria and their associated microbiome from non-axenic cultures.</title>
        <authorList>
            <person name="Baurain D."/>
        </authorList>
    </citation>
    <scope>NUCLEOTIDE SEQUENCE [LARGE SCALE GENOMIC DNA]</scope>
    <source>
        <strain evidence="9">ULC027bin1</strain>
    </source>
</reference>
<proteinExistence type="inferred from homology"/>
<feature type="transmembrane region" description="Helical" evidence="6">
    <location>
        <begin position="131"/>
        <end position="152"/>
    </location>
</feature>